<accession>A0A811NJM8</accession>
<dbReference type="FunFam" id="3.90.550.10:FF:000007">
    <property type="entry name" value="probable xyloglucan glycosyltransferase 5"/>
    <property type="match status" value="1"/>
</dbReference>
<evidence type="ECO:0000256" key="9">
    <source>
        <dbReference type="ARBA" id="ARBA00055179"/>
    </source>
</evidence>
<keyword evidence="6" id="KW-0333">Golgi apparatus</keyword>
<evidence type="ECO:0000256" key="4">
    <source>
        <dbReference type="ARBA" id="ARBA00022692"/>
    </source>
</evidence>
<dbReference type="GO" id="GO:0016757">
    <property type="term" value="F:glycosyltransferase activity"/>
    <property type="evidence" value="ECO:0007669"/>
    <property type="project" value="UniProtKB-KW"/>
</dbReference>
<keyword evidence="14" id="KW-1185">Reference proteome</keyword>
<keyword evidence="7 11" id="KW-0472">Membrane</keyword>
<dbReference type="InterPro" id="IPR001173">
    <property type="entry name" value="Glyco_trans_2-like"/>
</dbReference>
<dbReference type="GO" id="GO:0000139">
    <property type="term" value="C:Golgi membrane"/>
    <property type="evidence" value="ECO:0007669"/>
    <property type="project" value="UniProtKB-SubCell"/>
</dbReference>
<evidence type="ECO:0000256" key="6">
    <source>
        <dbReference type="ARBA" id="ARBA00023034"/>
    </source>
</evidence>
<keyword evidence="5 11" id="KW-1133">Transmembrane helix</keyword>
<dbReference type="GO" id="GO:0099402">
    <property type="term" value="P:plant organ development"/>
    <property type="evidence" value="ECO:0007669"/>
    <property type="project" value="UniProtKB-ARBA"/>
</dbReference>
<comment type="function">
    <text evidence="9">Probable beta-1,4-glucan synthase rather involved in the synthesis of the xyloglucan backbone than cellulose. Seems to work simultaneously with xyloglucan 6-xylosyltransferase. Xyloglucan is a noncellulosic polysaccharides of plant cell wall and consists of a glucan backbone substituted by xylose, galactose and fucose.</text>
</comment>
<feature type="transmembrane region" description="Helical" evidence="11">
    <location>
        <begin position="530"/>
        <end position="548"/>
    </location>
</feature>
<evidence type="ECO:0000256" key="11">
    <source>
        <dbReference type="SAM" id="Phobius"/>
    </source>
</evidence>
<feature type="domain" description="Glycosyltransferase 2-like" evidence="12">
    <location>
        <begin position="329"/>
        <end position="535"/>
    </location>
</feature>
<dbReference type="PANTHER" id="PTHR32044">
    <property type="entry name" value="GLUCOMANNAN 4-BETA-MANNOSYLTRANSFERASE 9"/>
    <property type="match status" value="1"/>
</dbReference>
<dbReference type="GO" id="GO:0071555">
    <property type="term" value="P:cell wall organization"/>
    <property type="evidence" value="ECO:0007669"/>
    <property type="project" value="UniProtKB-KW"/>
</dbReference>
<evidence type="ECO:0000256" key="1">
    <source>
        <dbReference type="ARBA" id="ARBA00004653"/>
    </source>
</evidence>
<evidence type="ECO:0000256" key="7">
    <source>
        <dbReference type="ARBA" id="ARBA00023136"/>
    </source>
</evidence>
<protein>
    <recommendedName>
        <fullName evidence="12">Glycosyltransferase 2-like domain-containing protein</fullName>
    </recommendedName>
</protein>
<evidence type="ECO:0000259" key="12">
    <source>
        <dbReference type="Pfam" id="PF13632"/>
    </source>
</evidence>
<dbReference type="GO" id="GO:0048868">
    <property type="term" value="P:pollen tube development"/>
    <property type="evidence" value="ECO:0007669"/>
    <property type="project" value="UniProtKB-ARBA"/>
</dbReference>
<name>A0A811NJM8_9POAL</name>
<comment type="similarity">
    <text evidence="10">Belongs to the glycosyltransferase 2 family. Plant cellulose synthase-like C subfamily.</text>
</comment>
<dbReference type="SUPFAM" id="SSF53448">
    <property type="entry name" value="Nucleotide-diphospho-sugar transferases"/>
    <property type="match status" value="1"/>
</dbReference>
<organism evidence="13 14">
    <name type="scientific">Miscanthus lutarioriparius</name>
    <dbReference type="NCBI Taxonomy" id="422564"/>
    <lineage>
        <taxon>Eukaryota</taxon>
        <taxon>Viridiplantae</taxon>
        <taxon>Streptophyta</taxon>
        <taxon>Embryophyta</taxon>
        <taxon>Tracheophyta</taxon>
        <taxon>Spermatophyta</taxon>
        <taxon>Magnoliopsida</taxon>
        <taxon>Liliopsida</taxon>
        <taxon>Poales</taxon>
        <taxon>Poaceae</taxon>
        <taxon>PACMAD clade</taxon>
        <taxon>Panicoideae</taxon>
        <taxon>Andropogonodae</taxon>
        <taxon>Andropogoneae</taxon>
        <taxon>Saccharinae</taxon>
        <taxon>Miscanthus</taxon>
    </lineage>
</organism>
<proteinExistence type="inferred from homology"/>
<keyword evidence="3" id="KW-0808">Transferase</keyword>
<dbReference type="AlphaFoldDB" id="A0A811NJM8"/>
<keyword evidence="2" id="KW-0328">Glycosyltransferase</keyword>
<gene>
    <name evidence="13" type="ORF">NCGR_LOCUS17092</name>
</gene>
<comment type="caution">
    <text evidence="13">The sequence shown here is derived from an EMBL/GenBank/DDBJ whole genome shotgun (WGS) entry which is preliminary data.</text>
</comment>
<sequence>MAPGLGLAYPWGRDVRRGTPVVVTMENPNYSVVEIDGPEAEALRAGVPGPPMDKGRGRSAKQFTWVLLLRAHRAAGCLASLAADTWALPSAVAKRFRRAAAAEGLGHGHGRGWLLYRFIKALLALSVVALTVELAAYWKGWHFQRPNLTVPELHVPEVEDIQGWLHTAYLAWMSFRADYIRRPIEFLSKVCILLFVVQSLDRLVLCIGCFWIKLRKIKPRIEGDPFREGSGYLHPMVLVQIPMCNEKEVYEQSISAVCQLDWPRDKFLIQVLDDSSDESIQMLIKAEVSKWNQQGVNIIYRHRVLRTGYKAGNLNSAMSCDYVKNFEFVAIFDADFQPSPDFLKKTIPHFEGNPELGLVQARWSFVNKDENLLTRLQNINLCFHFEVEQQVNGVFLNFFGFNGTAGVWRIQALEESGGWLERTTVEDMDIAVRAHLNGWKFIFLNDVKVLCEVPESYEAYRKQQHRWHSGPMHLFRLCLPDIITAKISSWKKANLILLFFLLRKLILPFYSFTLFCVILPLTMFVPEAELPVWVICYVPVCMSFLNILPSPRSFPFIVPYLLFENTMSVTKFNAMVSGLFKLGSSYEWVVTKKSGRSSELDLLTSAEKNRKCITLPQLQKQLPENSELIEINVRKEQGEKVPDDAKKANKIYKKELALSLLLLTAATRSLLSAQGIHFYFLLFQGVSFLAVGLDLIGEQIS</sequence>
<keyword evidence="4 11" id="KW-0812">Transmembrane</keyword>
<feature type="transmembrane region" description="Helical" evidence="11">
    <location>
        <begin position="495"/>
        <end position="524"/>
    </location>
</feature>
<evidence type="ECO:0000256" key="2">
    <source>
        <dbReference type="ARBA" id="ARBA00022676"/>
    </source>
</evidence>
<dbReference type="EMBL" id="CAJGYO010000004">
    <property type="protein sequence ID" value="CAD6224928.1"/>
    <property type="molecule type" value="Genomic_DNA"/>
</dbReference>
<evidence type="ECO:0000256" key="8">
    <source>
        <dbReference type="ARBA" id="ARBA00023316"/>
    </source>
</evidence>
<evidence type="ECO:0000313" key="13">
    <source>
        <dbReference type="EMBL" id="CAD6224928.1"/>
    </source>
</evidence>
<dbReference type="OrthoDB" id="72851at2759"/>
<dbReference type="Gene3D" id="3.90.550.10">
    <property type="entry name" value="Spore Coat Polysaccharide Biosynthesis Protein SpsA, Chain A"/>
    <property type="match status" value="1"/>
</dbReference>
<evidence type="ECO:0000256" key="3">
    <source>
        <dbReference type="ARBA" id="ARBA00022679"/>
    </source>
</evidence>
<keyword evidence="8" id="KW-0961">Cell wall biogenesis/degradation</keyword>
<dbReference type="InterPro" id="IPR029044">
    <property type="entry name" value="Nucleotide-diphossugar_trans"/>
</dbReference>
<comment type="subcellular location">
    <subcellularLocation>
        <location evidence="1">Golgi apparatus membrane</location>
        <topology evidence="1">Multi-pass membrane protein</topology>
    </subcellularLocation>
</comment>
<dbReference type="Pfam" id="PF13632">
    <property type="entry name" value="Glyco_trans_2_3"/>
    <property type="match status" value="1"/>
</dbReference>
<dbReference type="Proteomes" id="UP000604825">
    <property type="component" value="Unassembled WGS sequence"/>
</dbReference>
<evidence type="ECO:0000256" key="5">
    <source>
        <dbReference type="ARBA" id="ARBA00022989"/>
    </source>
</evidence>
<evidence type="ECO:0000313" key="14">
    <source>
        <dbReference type="Proteomes" id="UP000604825"/>
    </source>
</evidence>
<reference evidence="13" key="1">
    <citation type="submission" date="2020-10" db="EMBL/GenBank/DDBJ databases">
        <authorList>
            <person name="Han B."/>
            <person name="Lu T."/>
            <person name="Zhao Q."/>
            <person name="Huang X."/>
            <person name="Zhao Y."/>
        </authorList>
    </citation>
    <scope>NUCLEOTIDE SEQUENCE</scope>
</reference>
<evidence type="ECO:0000256" key="10">
    <source>
        <dbReference type="ARBA" id="ARBA00061151"/>
    </source>
</evidence>
<dbReference type="PANTHER" id="PTHR32044:SF80">
    <property type="entry name" value="XYLOGLUCAN GLYCOSYLTRANSFERASE 2-RELATED"/>
    <property type="match status" value="1"/>
</dbReference>